<organism evidence="2 3">
    <name type="scientific">Meloidogyne incognita</name>
    <name type="common">Southern root-knot nematode worm</name>
    <name type="synonym">Oxyuris incognita</name>
    <dbReference type="NCBI Taxonomy" id="6306"/>
    <lineage>
        <taxon>Eukaryota</taxon>
        <taxon>Metazoa</taxon>
        <taxon>Ecdysozoa</taxon>
        <taxon>Nematoda</taxon>
        <taxon>Chromadorea</taxon>
        <taxon>Rhabditida</taxon>
        <taxon>Tylenchina</taxon>
        <taxon>Tylenchomorpha</taxon>
        <taxon>Tylenchoidea</taxon>
        <taxon>Meloidogynidae</taxon>
        <taxon>Meloidogyninae</taxon>
        <taxon>Meloidogyne</taxon>
        <taxon>Meloidogyne incognita group</taxon>
    </lineage>
</organism>
<evidence type="ECO:0000313" key="2">
    <source>
        <dbReference type="Proteomes" id="UP000887563"/>
    </source>
</evidence>
<accession>A0A914MKC2</accession>
<keyword evidence="1" id="KW-0812">Transmembrane</keyword>
<feature type="transmembrane region" description="Helical" evidence="1">
    <location>
        <begin position="20"/>
        <end position="39"/>
    </location>
</feature>
<proteinExistence type="predicted"/>
<dbReference type="AlphaFoldDB" id="A0A914MKC2"/>
<evidence type="ECO:0000256" key="1">
    <source>
        <dbReference type="SAM" id="Phobius"/>
    </source>
</evidence>
<protein>
    <submittedName>
        <fullName evidence="3">Uncharacterized protein</fullName>
    </submittedName>
</protein>
<dbReference type="Proteomes" id="UP000887563">
    <property type="component" value="Unplaced"/>
</dbReference>
<evidence type="ECO:0000313" key="3">
    <source>
        <dbReference type="WBParaSite" id="Minc3s01909g27120"/>
    </source>
</evidence>
<name>A0A914MKC2_MELIC</name>
<dbReference type="WBParaSite" id="Minc3s01909g27120">
    <property type="protein sequence ID" value="Minc3s01909g27120"/>
    <property type="gene ID" value="Minc3s01909g27120"/>
</dbReference>
<keyword evidence="2" id="KW-1185">Reference proteome</keyword>
<sequence length="52" mass="6018">MLSIASSKRRIHWGYYRKGLCNNIFMGNVVNVVGTYWLLGTCIFDFGWQETA</sequence>
<keyword evidence="1" id="KW-1133">Transmembrane helix</keyword>
<keyword evidence="1" id="KW-0472">Membrane</keyword>
<reference evidence="3" key="1">
    <citation type="submission" date="2022-11" db="UniProtKB">
        <authorList>
            <consortium name="WormBaseParasite"/>
        </authorList>
    </citation>
    <scope>IDENTIFICATION</scope>
</reference>